<dbReference type="Proteomes" id="UP001209878">
    <property type="component" value="Unassembled WGS sequence"/>
</dbReference>
<dbReference type="AlphaFoldDB" id="A0AAD9KNM2"/>
<feature type="compositionally biased region" description="Polar residues" evidence="1">
    <location>
        <begin position="213"/>
        <end position="222"/>
    </location>
</feature>
<evidence type="ECO:0000313" key="3">
    <source>
        <dbReference type="Proteomes" id="UP001209878"/>
    </source>
</evidence>
<evidence type="ECO:0000256" key="1">
    <source>
        <dbReference type="SAM" id="MobiDB-lite"/>
    </source>
</evidence>
<gene>
    <name evidence="2" type="ORF">NP493_781g01022</name>
</gene>
<sequence>MDIDTKWQQIKEMRTSTCNEVLGKKKYKQKDWISADTLNKVQVRKEKKGAINNSRTRAAKATAQEDYTEANRAVKNSVKTDKANFIEDLAKEAEDASAQGNMKQLYKITRKLAGMYKRTDRPIKDKNGNVLTSDEDQLKRWREHFEELLNRPPPQNPPDITPAEKEYEANIQDKHARIKDAKTVSQALTEKASEMQAVTPHRTIQCGEPPTLSMPTFSSSTEPQRKRSIIHALARADVKGDRPEGSVDRALHESQTLQEEAVLLEAHVRGDHEAHARHG</sequence>
<feature type="region of interest" description="Disordered" evidence="1">
    <location>
        <begin position="199"/>
        <end position="226"/>
    </location>
</feature>
<reference evidence="2" key="1">
    <citation type="journal article" date="2023" name="Mol. Biol. Evol.">
        <title>Third-Generation Sequencing Reveals the Adaptive Role of the Epigenome in Three Deep-Sea Polychaetes.</title>
        <authorList>
            <person name="Perez M."/>
            <person name="Aroh O."/>
            <person name="Sun Y."/>
            <person name="Lan Y."/>
            <person name="Juniper S.K."/>
            <person name="Young C.R."/>
            <person name="Angers B."/>
            <person name="Qian P.Y."/>
        </authorList>
    </citation>
    <scope>NUCLEOTIDE SEQUENCE</scope>
    <source>
        <strain evidence="2">R07B-5</strain>
    </source>
</reference>
<dbReference type="EMBL" id="JAODUO010000784">
    <property type="protein sequence ID" value="KAK2174676.1"/>
    <property type="molecule type" value="Genomic_DNA"/>
</dbReference>
<keyword evidence="3" id="KW-1185">Reference proteome</keyword>
<comment type="caution">
    <text evidence="2">The sequence shown here is derived from an EMBL/GenBank/DDBJ whole genome shotgun (WGS) entry which is preliminary data.</text>
</comment>
<accession>A0AAD9KNM2</accession>
<proteinExistence type="predicted"/>
<organism evidence="2 3">
    <name type="scientific">Ridgeia piscesae</name>
    <name type="common">Tubeworm</name>
    <dbReference type="NCBI Taxonomy" id="27915"/>
    <lineage>
        <taxon>Eukaryota</taxon>
        <taxon>Metazoa</taxon>
        <taxon>Spiralia</taxon>
        <taxon>Lophotrochozoa</taxon>
        <taxon>Annelida</taxon>
        <taxon>Polychaeta</taxon>
        <taxon>Sedentaria</taxon>
        <taxon>Canalipalpata</taxon>
        <taxon>Sabellida</taxon>
        <taxon>Siboglinidae</taxon>
        <taxon>Ridgeia</taxon>
    </lineage>
</organism>
<protein>
    <submittedName>
        <fullName evidence="2">Uncharacterized protein</fullName>
    </submittedName>
</protein>
<evidence type="ECO:0000313" key="2">
    <source>
        <dbReference type="EMBL" id="KAK2174676.1"/>
    </source>
</evidence>
<name>A0AAD9KNM2_RIDPI</name>